<evidence type="ECO:0000313" key="3">
    <source>
        <dbReference type="Proteomes" id="UP000432350"/>
    </source>
</evidence>
<proteinExistence type="predicted"/>
<keyword evidence="1" id="KW-0812">Transmembrane</keyword>
<accession>A0A654DV60</accession>
<dbReference type="EMBL" id="CABWMV010000028">
    <property type="protein sequence ID" value="VXD08284.1"/>
    <property type="molecule type" value="Genomic_DNA"/>
</dbReference>
<reference evidence="2 3" key="1">
    <citation type="submission" date="2019-10" db="EMBL/GenBank/DDBJ databases">
        <authorList>
            <person name="Karimi E."/>
        </authorList>
    </citation>
    <scope>NUCLEOTIDE SEQUENCE [LARGE SCALE GENOMIC DNA]</scope>
    <source>
        <strain evidence="2">Sphingobacterium sp. 8BC</strain>
    </source>
</reference>
<feature type="transmembrane region" description="Helical" evidence="1">
    <location>
        <begin position="12"/>
        <end position="36"/>
    </location>
</feature>
<evidence type="ECO:0000313" key="2">
    <source>
        <dbReference type="EMBL" id="VXD08284.1"/>
    </source>
</evidence>
<keyword evidence="1" id="KW-0472">Membrane</keyword>
<gene>
    <name evidence="2" type="ORF">SPHINGO8BC_90422</name>
</gene>
<name>A0A654DV60_SPHMU</name>
<evidence type="ECO:0000256" key="1">
    <source>
        <dbReference type="SAM" id="Phobius"/>
    </source>
</evidence>
<organism evidence="2 3">
    <name type="scientific">Sphingobacterium multivorum</name>
    <dbReference type="NCBI Taxonomy" id="28454"/>
    <lineage>
        <taxon>Bacteria</taxon>
        <taxon>Pseudomonadati</taxon>
        <taxon>Bacteroidota</taxon>
        <taxon>Sphingobacteriia</taxon>
        <taxon>Sphingobacteriales</taxon>
        <taxon>Sphingobacteriaceae</taxon>
        <taxon>Sphingobacterium</taxon>
    </lineage>
</organism>
<protein>
    <recommendedName>
        <fullName evidence="4">Response regulator</fullName>
    </recommendedName>
</protein>
<dbReference type="Proteomes" id="UP000432350">
    <property type="component" value="Unassembled WGS sequence"/>
</dbReference>
<keyword evidence="1" id="KW-1133">Transmembrane helix</keyword>
<evidence type="ECO:0008006" key="4">
    <source>
        <dbReference type="Google" id="ProtNLM"/>
    </source>
</evidence>
<sequence>MEQFFALFRTTIFIKILHLKIVILIAVETAGIKVVVVDDDRILS</sequence>
<dbReference type="AlphaFoldDB" id="A0A654DV60"/>